<feature type="domain" description="XPG-I" evidence="7">
    <location>
        <begin position="116"/>
        <end position="191"/>
    </location>
</feature>
<keyword evidence="5" id="KW-0378">Hydrolase</keyword>
<dbReference type="CDD" id="cd09867">
    <property type="entry name" value="PIN_FEN1"/>
    <property type="match status" value="1"/>
</dbReference>
<evidence type="ECO:0000313" key="9">
    <source>
        <dbReference type="EMBL" id="KKN23884.1"/>
    </source>
</evidence>
<dbReference type="InterPro" id="IPR006085">
    <property type="entry name" value="XPG_DNA_repair_N"/>
</dbReference>
<dbReference type="SUPFAM" id="SSF88723">
    <property type="entry name" value="PIN domain-like"/>
    <property type="match status" value="1"/>
</dbReference>
<dbReference type="SMART" id="SM00484">
    <property type="entry name" value="XPGI"/>
    <property type="match status" value="1"/>
</dbReference>
<organism evidence="9">
    <name type="scientific">marine sediment metagenome</name>
    <dbReference type="NCBI Taxonomy" id="412755"/>
    <lineage>
        <taxon>unclassified sequences</taxon>
        <taxon>metagenomes</taxon>
        <taxon>ecological metagenomes</taxon>
    </lineage>
</organism>
<evidence type="ECO:0000256" key="5">
    <source>
        <dbReference type="ARBA" id="ARBA00022801"/>
    </source>
</evidence>
<dbReference type="SMART" id="SM00485">
    <property type="entry name" value="XPGN"/>
    <property type="match status" value="1"/>
</dbReference>
<evidence type="ECO:0000259" key="7">
    <source>
        <dbReference type="SMART" id="SM00484"/>
    </source>
</evidence>
<keyword evidence="6" id="KW-0460">Magnesium</keyword>
<dbReference type="Gene3D" id="1.10.150.20">
    <property type="entry name" value="5' to 3' exonuclease, C-terminal subdomain"/>
    <property type="match status" value="1"/>
</dbReference>
<proteinExistence type="predicted"/>
<evidence type="ECO:0000256" key="6">
    <source>
        <dbReference type="ARBA" id="ARBA00022842"/>
    </source>
</evidence>
<protein>
    <recommendedName>
        <fullName evidence="10">XPG-I domain-containing protein</fullName>
    </recommendedName>
</protein>
<keyword evidence="4" id="KW-0255">Endonuclease</keyword>
<dbReference type="SMART" id="SM00279">
    <property type="entry name" value="HhH2"/>
    <property type="match status" value="1"/>
</dbReference>
<evidence type="ECO:0000256" key="3">
    <source>
        <dbReference type="ARBA" id="ARBA00022723"/>
    </source>
</evidence>
<dbReference type="PANTHER" id="PTHR11081">
    <property type="entry name" value="FLAP ENDONUCLEASE FAMILY MEMBER"/>
    <property type="match status" value="1"/>
</dbReference>
<reference evidence="9" key="1">
    <citation type="journal article" date="2015" name="Nature">
        <title>Complex archaea that bridge the gap between prokaryotes and eukaryotes.</title>
        <authorList>
            <person name="Spang A."/>
            <person name="Saw J.H."/>
            <person name="Jorgensen S.L."/>
            <person name="Zaremba-Niedzwiedzka K."/>
            <person name="Martijn J."/>
            <person name="Lind A.E."/>
            <person name="van Eijk R."/>
            <person name="Schleper C."/>
            <person name="Guy L."/>
            <person name="Ettema T.J."/>
        </authorList>
    </citation>
    <scope>NUCLEOTIDE SEQUENCE</scope>
</reference>
<gene>
    <name evidence="9" type="ORF">LCGC14_0900560</name>
</gene>
<evidence type="ECO:0008006" key="10">
    <source>
        <dbReference type="Google" id="ProtNLM"/>
    </source>
</evidence>
<dbReference type="PANTHER" id="PTHR11081:SF9">
    <property type="entry name" value="FLAP ENDONUCLEASE 1"/>
    <property type="match status" value="1"/>
</dbReference>
<evidence type="ECO:0000259" key="8">
    <source>
        <dbReference type="SMART" id="SM00485"/>
    </source>
</evidence>
<dbReference type="SUPFAM" id="SSF47807">
    <property type="entry name" value="5' to 3' exonuclease, C-terminal subdomain"/>
    <property type="match status" value="1"/>
</dbReference>
<comment type="cofactor">
    <cofactor evidence="1">
        <name>Mg(2+)</name>
        <dbReference type="ChEBI" id="CHEBI:18420"/>
    </cofactor>
</comment>
<feature type="domain" description="XPG N-terminal" evidence="8">
    <location>
        <begin position="1"/>
        <end position="105"/>
    </location>
</feature>
<accession>A0A0F9P1I9</accession>
<dbReference type="GO" id="GO:0003677">
    <property type="term" value="F:DNA binding"/>
    <property type="evidence" value="ECO:0007669"/>
    <property type="project" value="InterPro"/>
</dbReference>
<name>A0A0F9P1I9_9ZZZZ</name>
<dbReference type="Pfam" id="PF00752">
    <property type="entry name" value="XPG_N"/>
    <property type="match status" value="1"/>
</dbReference>
<dbReference type="Gene3D" id="3.40.50.1010">
    <property type="entry name" value="5'-nuclease"/>
    <property type="match status" value="1"/>
</dbReference>
<dbReference type="CDD" id="cd09897">
    <property type="entry name" value="H3TH_FEN1-XPG-like"/>
    <property type="match status" value="1"/>
</dbReference>
<dbReference type="GO" id="GO:0017108">
    <property type="term" value="F:5'-flap endonuclease activity"/>
    <property type="evidence" value="ECO:0007669"/>
    <property type="project" value="TreeGrafter"/>
</dbReference>
<dbReference type="EMBL" id="LAZR01002931">
    <property type="protein sequence ID" value="KKN23884.1"/>
    <property type="molecule type" value="Genomic_DNA"/>
</dbReference>
<dbReference type="GO" id="GO:0046872">
    <property type="term" value="F:metal ion binding"/>
    <property type="evidence" value="ECO:0007669"/>
    <property type="project" value="UniProtKB-KW"/>
</dbReference>
<sequence length="330" mass="38220">MGTNLRVLLEKTKRTITIENLFGKTLAVDAFNVIYQFLNAIRGADGKSLTNRFGDVTSHLTGLLYRNIKLFEHSIKPIYCFDGTDKLDKIRWRDNKKSNKIRVNNNILHSSKELLDCLGINYIQAPGEGEAQCVYLNKKEDVWGVVSQDYDVLIYDGERLIRNLTSSKTRKKGNIMIPTEIEYFSLTKIRMEHQISQRQLVDMCILIGNDYFSGIKGIGDKTALQMIKKYNNIEGIPLANNSGYIITKHKPKEELSKIDFITIVEELRDIFLNPKIEQNYNIKRKRPDLDKLRELLVERFDFSKSRVENSIKKLSNLLFNKKQSILDSYL</sequence>
<evidence type="ECO:0000256" key="1">
    <source>
        <dbReference type="ARBA" id="ARBA00001946"/>
    </source>
</evidence>
<evidence type="ECO:0000256" key="4">
    <source>
        <dbReference type="ARBA" id="ARBA00022759"/>
    </source>
</evidence>
<dbReference type="InterPro" id="IPR006084">
    <property type="entry name" value="XPG/Rad2"/>
</dbReference>
<dbReference type="InterPro" id="IPR036279">
    <property type="entry name" value="5-3_exonuclease_C_sf"/>
</dbReference>
<keyword evidence="2" id="KW-0540">Nuclease</keyword>
<keyword evidence="3" id="KW-0479">Metal-binding</keyword>
<dbReference type="InterPro" id="IPR006086">
    <property type="entry name" value="XPG-I_dom"/>
</dbReference>
<dbReference type="PRINTS" id="PR00853">
    <property type="entry name" value="XPGRADSUPER"/>
</dbReference>
<evidence type="ECO:0000256" key="2">
    <source>
        <dbReference type="ARBA" id="ARBA00022722"/>
    </source>
</evidence>
<dbReference type="AlphaFoldDB" id="A0A0F9P1I9"/>
<dbReference type="InterPro" id="IPR029060">
    <property type="entry name" value="PIN-like_dom_sf"/>
</dbReference>
<comment type="caution">
    <text evidence="9">The sequence shown here is derived from an EMBL/GenBank/DDBJ whole genome shotgun (WGS) entry which is preliminary data.</text>
</comment>
<dbReference type="Pfam" id="PF00867">
    <property type="entry name" value="XPG_I"/>
    <property type="match status" value="1"/>
</dbReference>
<dbReference type="InterPro" id="IPR008918">
    <property type="entry name" value="HhH2"/>
</dbReference>